<dbReference type="InterPro" id="IPR005064">
    <property type="entry name" value="BUG"/>
</dbReference>
<reference evidence="3" key="1">
    <citation type="journal article" date="2014" name="Int. J. Syst. Evol. Microbiol.">
        <title>Complete genome sequence of Corynebacterium casei LMG S-19264T (=DSM 44701T), isolated from a smear-ripened cheese.</title>
        <authorList>
            <consortium name="US DOE Joint Genome Institute (JGI-PGF)"/>
            <person name="Walter F."/>
            <person name="Albersmeier A."/>
            <person name="Kalinowski J."/>
            <person name="Ruckert C."/>
        </authorList>
    </citation>
    <scope>NUCLEOTIDE SEQUENCE</scope>
    <source>
        <strain evidence="3">KCTC 23732</strain>
    </source>
</reference>
<dbReference type="CDD" id="cd07012">
    <property type="entry name" value="PBP2_Bug_TTT"/>
    <property type="match status" value="1"/>
</dbReference>
<protein>
    <recommendedName>
        <fullName evidence="5">Tripartite tricarboxylate transporter substrate binding protein</fullName>
    </recommendedName>
</protein>
<dbReference type="PANTHER" id="PTHR42928">
    <property type="entry name" value="TRICARBOXYLATE-BINDING PROTEIN"/>
    <property type="match status" value="1"/>
</dbReference>
<dbReference type="Pfam" id="PF03401">
    <property type="entry name" value="TctC"/>
    <property type="match status" value="1"/>
</dbReference>
<sequence>MKRLYKLAVLSTAVSAAFFTPATMAKGADSYPSKPITLVVPYAAGGTTDLIGRALGASLSKQLGQTIVVENKPGAAGSMGANEMVNTKPDGYKLALTPVGIFRQPYLQKTRYDPVKDLSYIAAFASYDFALGVDANSPYKTLDDLLKHAKEKPRELTISSPGRYSGNHVAIVELAKEAGVQVTHVPYKSDSEAIGALMGGHLDAVMSTNVIIPFMESGKVRVLGVAAEKRPEAFADIPTLTESGYSVVIPSPLGIAGPKGLPQEIVEKLDLAVKAAMEDPDFLKVIKDYGVRTYYMDNKAYTQFAIENFENEKDVIERMGDE</sequence>
<keyword evidence="4" id="KW-1185">Reference proteome</keyword>
<accession>A0A918N0E6</accession>
<feature type="chain" id="PRO_5037295073" description="Tripartite tricarboxylate transporter substrate binding protein" evidence="2">
    <location>
        <begin position="26"/>
        <end position="322"/>
    </location>
</feature>
<evidence type="ECO:0000313" key="4">
    <source>
        <dbReference type="Proteomes" id="UP000608345"/>
    </source>
</evidence>
<organism evidence="3 4">
    <name type="scientific">Advenella faeciporci</name>
    <dbReference type="NCBI Taxonomy" id="797535"/>
    <lineage>
        <taxon>Bacteria</taxon>
        <taxon>Pseudomonadati</taxon>
        <taxon>Pseudomonadota</taxon>
        <taxon>Betaproteobacteria</taxon>
        <taxon>Burkholderiales</taxon>
        <taxon>Alcaligenaceae</taxon>
    </lineage>
</organism>
<dbReference type="PANTHER" id="PTHR42928:SF5">
    <property type="entry name" value="BLR1237 PROTEIN"/>
    <property type="match status" value="1"/>
</dbReference>
<dbReference type="InterPro" id="IPR042100">
    <property type="entry name" value="Bug_dom1"/>
</dbReference>
<dbReference type="RefSeq" id="WP_189386176.1">
    <property type="nucleotide sequence ID" value="NZ_BAABFY010000032.1"/>
</dbReference>
<keyword evidence="2" id="KW-0732">Signal</keyword>
<proteinExistence type="inferred from homology"/>
<dbReference type="SUPFAM" id="SSF53850">
    <property type="entry name" value="Periplasmic binding protein-like II"/>
    <property type="match status" value="1"/>
</dbReference>
<comment type="caution">
    <text evidence="3">The sequence shown here is derived from an EMBL/GenBank/DDBJ whole genome shotgun (WGS) entry which is preliminary data.</text>
</comment>
<comment type="similarity">
    <text evidence="1">Belongs to the UPF0065 (bug) family.</text>
</comment>
<dbReference type="Gene3D" id="3.40.190.10">
    <property type="entry name" value="Periplasmic binding protein-like II"/>
    <property type="match status" value="1"/>
</dbReference>
<evidence type="ECO:0000256" key="1">
    <source>
        <dbReference type="ARBA" id="ARBA00006987"/>
    </source>
</evidence>
<dbReference type="Gene3D" id="3.40.190.150">
    <property type="entry name" value="Bordetella uptake gene, domain 1"/>
    <property type="match status" value="1"/>
</dbReference>
<evidence type="ECO:0000313" key="3">
    <source>
        <dbReference type="EMBL" id="GGW97508.1"/>
    </source>
</evidence>
<gene>
    <name evidence="3" type="ORF">GCM10011450_28530</name>
</gene>
<evidence type="ECO:0000256" key="2">
    <source>
        <dbReference type="SAM" id="SignalP"/>
    </source>
</evidence>
<dbReference type="Proteomes" id="UP000608345">
    <property type="component" value="Unassembled WGS sequence"/>
</dbReference>
<feature type="signal peptide" evidence="2">
    <location>
        <begin position="1"/>
        <end position="25"/>
    </location>
</feature>
<dbReference type="PIRSF" id="PIRSF017082">
    <property type="entry name" value="YflP"/>
    <property type="match status" value="1"/>
</dbReference>
<evidence type="ECO:0008006" key="5">
    <source>
        <dbReference type="Google" id="ProtNLM"/>
    </source>
</evidence>
<dbReference type="EMBL" id="BMYS01000039">
    <property type="protein sequence ID" value="GGW97508.1"/>
    <property type="molecule type" value="Genomic_DNA"/>
</dbReference>
<name>A0A918N0E6_9BURK</name>
<reference evidence="3" key="2">
    <citation type="submission" date="2020-09" db="EMBL/GenBank/DDBJ databases">
        <authorList>
            <person name="Sun Q."/>
            <person name="Kim S."/>
        </authorList>
    </citation>
    <scope>NUCLEOTIDE SEQUENCE</scope>
    <source>
        <strain evidence="3">KCTC 23732</strain>
    </source>
</reference>
<dbReference type="AlphaFoldDB" id="A0A918N0E6"/>